<accession>A0ABV2PZG4</accession>
<keyword evidence="3" id="KW-1185">Reference proteome</keyword>
<dbReference type="RefSeq" id="WP_354551364.1">
    <property type="nucleotide sequence ID" value="NZ_JBEPSD010000002.1"/>
</dbReference>
<gene>
    <name evidence="2" type="ORF">ABIE04_002790</name>
</gene>
<feature type="coiled-coil region" evidence="1">
    <location>
        <begin position="319"/>
        <end position="346"/>
    </location>
</feature>
<dbReference type="EMBL" id="JBEPSD010000002">
    <property type="protein sequence ID" value="MET4570429.1"/>
    <property type="molecule type" value="Genomic_DNA"/>
</dbReference>
<evidence type="ECO:0000313" key="3">
    <source>
        <dbReference type="Proteomes" id="UP001549251"/>
    </source>
</evidence>
<name>A0ABV2PZG4_9GAMM</name>
<keyword evidence="1" id="KW-0175">Coiled coil</keyword>
<reference evidence="2 3" key="1">
    <citation type="submission" date="2024-06" db="EMBL/GenBank/DDBJ databases">
        <title>Sorghum-associated microbial communities from plants grown in Nebraska, USA.</title>
        <authorList>
            <person name="Schachtman D."/>
        </authorList>
    </citation>
    <scope>NUCLEOTIDE SEQUENCE [LARGE SCALE GENOMIC DNA]</scope>
    <source>
        <strain evidence="2 3">1757</strain>
    </source>
</reference>
<evidence type="ECO:0000256" key="1">
    <source>
        <dbReference type="SAM" id="Coils"/>
    </source>
</evidence>
<comment type="caution">
    <text evidence="2">The sequence shown here is derived from an EMBL/GenBank/DDBJ whole genome shotgun (WGS) entry which is preliminary data.</text>
</comment>
<protein>
    <submittedName>
        <fullName evidence="2">Uncharacterized protein</fullName>
    </submittedName>
</protein>
<dbReference type="Proteomes" id="UP001549251">
    <property type="component" value="Unassembled WGS sequence"/>
</dbReference>
<sequence>MQHLSAYLMEAPDLSDEEGKALYKQLEAAVDEWLRKKGMNDPTAVSSTFVSKMGGQPGMVRQIYTANDQGELREVFLEELTDDGNTFRTALRVVRSSLRTVVYITLAARNGHSVIRPGFVVPRCPEIVHKIRELRNDWHLGDTKLGSSGVRDMLDEADGIALATSIYSNRRRMPIVVVSTFDGDEYWPGLARQAARDLDALATVYRLGEDASWGLTDEVGKKLSCYSGAVRLYWPPIRDGEDVRITGRVWTAARLDFMDRDGKGFDRLRSDIRMLVMSAAAVGVEPPFEIGEIRTYRARMRMQELEQRGQSAAKELEIAKAFYDENADLREEVEALRQVIAQMKGGYQPHPEDVEAEEDVEADAEEDFPAPVPGDIRFYKKTYATPKYDVMVRRGDCGHDNWQPAHSADKAWKGIKRLEGRDDWSLVNHCATCEGGGMWRVRW</sequence>
<organism evidence="2 3">
    <name type="scientific">Rhodanobacter soli</name>
    <dbReference type="NCBI Taxonomy" id="590609"/>
    <lineage>
        <taxon>Bacteria</taxon>
        <taxon>Pseudomonadati</taxon>
        <taxon>Pseudomonadota</taxon>
        <taxon>Gammaproteobacteria</taxon>
        <taxon>Lysobacterales</taxon>
        <taxon>Rhodanobacteraceae</taxon>
        <taxon>Rhodanobacter</taxon>
    </lineage>
</organism>
<proteinExistence type="predicted"/>
<evidence type="ECO:0000313" key="2">
    <source>
        <dbReference type="EMBL" id="MET4570429.1"/>
    </source>
</evidence>